<keyword evidence="1" id="KW-0812">Transmembrane</keyword>
<evidence type="ECO:0000313" key="2">
    <source>
        <dbReference type="EMBL" id="EMS71024.1"/>
    </source>
</evidence>
<protein>
    <recommendedName>
        <fullName evidence="4">J domain-containing protein</fullName>
    </recommendedName>
</protein>
<sequence length="303" mass="34520">MKYTLQEARKILGVTKASSKDEIEKKYDVVLKKYKIMKMDGTLDDNAEAEFRKSTDAYRVIMGYEVEEPKVEKKETYTDKAFEKVGIDRKKADNFFHYHKYHILIGIVAVILIVYSVYSIVTRVEPDITIGLLGEVNYESQDKFKEKIVENIPEIKEVAVDSAVLSGNHNDQQSYAYLQKAVVLISASDIDLFLVNKYAFDNYAKNGAFMALDDVAKELDIDASKSESLKLRVVDEWEDPAGPTDQPKPKTYADAEPRLYGIDVSGSEFFKDIDVIGPEKILVVRVQPKNYDLVLKLIKLFTK</sequence>
<gene>
    <name evidence="2" type="ORF">CTER_3178</name>
</gene>
<evidence type="ECO:0008006" key="4">
    <source>
        <dbReference type="Google" id="ProtNLM"/>
    </source>
</evidence>
<dbReference type="PATRIC" id="fig|1195236.3.peg.3401"/>
<keyword evidence="1" id="KW-0472">Membrane</keyword>
<reference evidence="2 3" key="1">
    <citation type="journal article" date="2013" name="Genome Announc.">
        <title>Draft Genome Sequence of the Cellulolytic, Mesophilic, Anaerobic Bacterium Clostridium termitidis Strain CT1112 (DSM 5398).</title>
        <authorList>
            <person name="Lal S."/>
            <person name="Ramachandran U."/>
            <person name="Zhang X."/>
            <person name="Munir R."/>
            <person name="Sparling R."/>
            <person name="Levin D.B."/>
        </authorList>
    </citation>
    <scope>NUCLEOTIDE SEQUENCE [LARGE SCALE GENOMIC DNA]</scope>
    <source>
        <strain evidence="2 3">CT1112</strain>
    </source>
</reference>
<dbReference type="RefSeq" id="WP_004627295.1">
    <property type="nucleotide sequence ID" value="NZ_AORV01000044.1"/>
</dbReference>
<proteinExistence type="predicted"/>
<organism evidence="2 3">
    <name type="scientific">Ruminiclostridium cellobioparum subsp. termitidis CT1112</name>
    <dbReference type="NCBI Taxonomy" id="1195236"/>
    <lineage>
        <taxon>Bacteria</taxon>
        <taxon>Bacillati</taxon>
        <taxon>Bacillota</taxon>
        <taxon>Clostridia</taxon>
        <taxon>Eubacteriales</taxon>
        <taxon>Oscillospiraceae</taxon>
        <taxon>Ruminiclostridium</taxon>
    </lineage>
</organism>
<evidence type="ECO:0000256" key="1">
    <source>
        <dbReference type="SAM" id="Phobius"/>
    </source>
</evidence>
<name>S0FPE6_RUMCE</name>
<feature type="transmembrane region" description="Helical" evidence="1">
    <location>
        <begin position="101"/>
        <end position="121"/>
    </location>
</feature>
<accession>S0FPE6</accession>
<dbReference type="Proteomes" id="UP000014155">
    <property type="component" value="Unassembled WGS sequence"/>
</dbReference>
<keyword evidence="3" id="KW-1185">Reference proteome</keyword>
<dbReference type="AlphaFoldDB" id="S0FPE6"/>
<comment type="caution">
    <text evidence="2">The sequence shown here is derived from an EMBL/GenBank/DDBJ whole genome shotgun (WGS) entry which is preliminary data.</text>
</comment>
<dbReference type="EMBL" id="AORV01000044">
    <property type="protein sequence ID" value="EMS71024.1"/>
    <property type="molecule type" value="Genomic_DNA"/>
</dbReference>
<evidence type="ECO:0000313" key="3">
    <source>
        <dbReference type="Proteomes" id="UP000014155"/>
    </source>
</evidence>
<keyword evidence="1" id="KW-1133">Transmembrane helix</keyword>
<dbReference type="STRING" id="1195236.CTER_3178"/>
<dbReference type="eggNOG" id="COG2214">
    <property type="taxonomic scope" value="Bacteria"/>
</dbReference>